<reference evidence="1 2" key="1">
    <citation type="journal article" date="2022" name="Front. Microbiol.">
        <title>High genomic differentiation and limited gene flow indicate recent cryptic speciation within the genus Laspinema (cyanobacteria).</title>
        <authorList>
            <person name="Stanojkovic A."/>
            <person name="Skoupy S."/>
            <person name="Skaloud P."/>
            <person name="Dvorak P."/>
        </authorList>
    </citation>
    <scope>NUCLEOTIDE SEQUENCE [LARGE SCALE GENOMIC DNA]</scope>
    <source>
        <strain evidence="1 2">D2a</strain>
    </source>
</reference>
<evidence type="ECO:0000313" key="1">
    <source>
        <dbReference type="EMBL" id="MCT7964923.1"/>
    </source>
</evidence>
<sequence length="143" mass="15440">MKGIYNIVTVLAISLGIGIAPPALAENLSEPSVRESQSVIEVDSYDFVVLAEGALEVGDYQNAIFHANRAIDIEPGLGNAYLIRGQARAYQGEIQVAIADLEKAAQVYRQNNNQVGYLLAQQYLRDLNAPSSPQALTLPDLTP</sequence>
<dbReference type="Proteomes" id="UP001525890">
    <property type="component" value="Unassembled WGS sequence"/>
</dbReference>
<accession>A0ABT2MJJ7</accession>
<keyword evidence="2" id="KW-1185">Reference proteome</keyword>
<protein>
    <recommendedName>
        <fullName evidence="3">Tetratricopeptide repeat protein</fullName>
    </recommendedName>
</protein>
<proteinExistence type="predicted"/>
<dbReference type="SUPFAM" id="SSF48452">
    <property type="entry name" value="TPR-like"/>
    <property type="match status" value="1"/>
</dbReference>
<dbReference type="EMBL" id="JAMXFF010000001">
    <property type="protein sequence ID" value="MCT7964923.1"/>
    <property type="molecule type" value="Genomic_DNA"/>
</dbReference>
<dbReference type="InterPro" id="IPR011990">
    <property type="entry name" value="TPR-like_helical_dom_sf"/>
</dbReference>
<dbReference type="RefSeq" id="WP_368004673.1">
    <property type="nucleotide sequence ID" value="NZ_JAMXFF010000001.1"/>
</dbReference>
<dbReference type="Gene3D" id="1.25.40.10">
    <property type="entry name" value="Tetratricopeptide repeat domain"/>
    <property type="match status" value="1"/>
</dbReference>
<name>A0ABT2MJJ7_9CYAN</name>
<comment type="caution">
    <text evidence="1">The sequence shown here is derived from an EMBL/GenBank/DDBJ whole genome shotgun (WGS) entry which is preliminary data.</text>
</comment>
<gene>
    <name evidence="1" type="ORF">NG799_01080</name>
</gene>
<evidence type="ECO:0000313" key="2">
    <source>
        <dbReference type="Proteomes" id="UP001525890"/>
    </source>
</evidence>
<evidence type="ECO:0008006" key="3">
    <source>
        <dbReference type="Google" id="ProtNLM"/>
    </source>
</evidence>
<organism evidence="1 2">
    <name type="scientific">Laspinema palackyanum D2a</name>
    <dbReference type="NCBI Taxonomy" id="2953684"/>
    <lineage>
        <taxon>Bacteria</taxon>
        <taxon>Bacillati</taxon>
        <taxon>Cyanobacteriota</taxon>
        <taxon>Cyanophyceae</taxon>
        <taxon>Oscillatoriophycideae</taxon>
        <taxon>Oscillatoriales</taxon>
        <taxon>Laspinemataceae</taxon>
        <taxon>Laspinema</taxon>
        <taxon>Laspinema palackyanum</taxon>
    </lineage>
</organism>